<dbReference type="EMBL" id="LGRX02012926">
    <property type="protein sequence ID" value="KAK3266622.1"/>
    <property type="molecule type" value="Genomic_DNA"/>
</dbReference>
<feature type="compositionally biased region" description="Basic and acidic residues" evidence="1">
    <location>
        <begin position="23"/>
        <end position="38"/>
    </location>
</feature>
<feature type="region of interest" description="Disordered" evidence="1">
    <location>
        <begin position="126"/>
        <end position="147"/>
    </location>
</feature>
<accession>A0AAE0FVR1</accession>
<protein>
    <submittedName>
        <fullName evidence="2">Uncharacterized protein</fullName>
    </submittedName>
</protein>
<sequence>MGGDKDVVRSIFNKGQGGEGGEGEGKADEGGREGRREDGEAEAQAQEAISEYTYVQQVTPLEIGDVVCLMACGGGWEVEAEEKRWEAYSATRVAMASKRRDVDLPFYFSGAPAEWVKKAEKNRDKMIAKKGPAEEPADAPADDAPEI</sequence>
<feature type="compositionally biased region" description="Acidic residues" evidence="1">
    <location>
        <begin position="135"/>
        <end position="147"/>
    </location>
</feature>
<keyword evidence="3" id="KW-1185">Reference proteome</keyword>
<organism evidence="2 3">
    <name type="scientific">Cymbomonas tetramitiformis</name>
    <dbReference type="NCBI Taxonomy" id="36881"/>
    <lineage>
        <taxon>Eukaryota</taxon>
        <taxon>Viridiplantae</taxon>
        <taxon>Chlorophyta</taxon>
        <taxon>Pyramimonadophyceae</taxon>
        <taxon>Pyramimonadales</taxon>
        <taxon>Pyramimonadaceae</taxon>
        <taxon>Cymbomonas</taxon>
    </lineage>
</organism>
<feature type="region of interest" description="Disordered" evidence="1">
    <location>
        <begin position="1"/>
        <end position="45"/>
    </location>
</feature>
<proteinExistence type="predicted"/>
<reference evidence="2 3" key="1">
    <citation type="journal article" date="2015" name="Genome Biol. Evol.">
        <title>Comparative Genomics of a Bacterivorous Green Alga Reveals Evolutionary Causalities and Consequences of Phago-Mixotrophic Mode of Nutrition.</title>
        <authorList>
            <person name="Burns J.A."/>
            <person name="Paasch A."/>
            <person name="Narechania A."/>
            <person name="Kim E."/>
        </authorList>
    </citation>
    <scope>NUCLEOTIDE SEQUENCE [LARGE SCALE GENOMIC DNA]</scope>
    <source>
        <strain evidence="2 3">PLY_AMNH</strain>
    </source>
</reference>
<comment type="caution">
    <text evidence="2">The sequence shown here is derived from an EMBL/GenBank/DDBJ whole genome shotgun (WGS) entry which is preliminary data.</text>
</comment>
<evidence type="ECO:0000313" key="3">
    <source>
        <dbReference type="Proteomes" id="UP001190700"/>
    </source>
</evidence>
<dbReference type="Proteomes" id="UP001190700">
    <property type="component" value="Unassembled WGS sequence"/>
</dbReference>
<evidence type="ECO:0000256" key="1">
    <source>
        <dbReference type="SAM" id="MobiDB-lite"/>
    </source>
</evidence>
<evidence type="ECO:0000313" key="2">
    <source>
        <dbReference type="EMBL" id="KAK3266622.1"/>
    </source>
</evidence>
<dbReference type="AlphaFoldDB" id="A0AAE0FVR1"/>
<name>A0AAE0FVR1_9CHLO</name>
<gene>
    <name evidence="2" type="ORF">CYMTET_24761</name>
</gene>